<dbReference type="EMBL" id="SMGQ01000014">
    <property type="protein sequence ID" value="TCK92493.1"/>
    <property type="molecule type" value="Genomic_DNA"/>
</dbReference>
<gene>
    <name evidence="5" type="ORF">EDC19_2228</name>
</gene>
<protein>
    <submittedName>
        <fullName evidence="5">Chemoreceptor zinc-binding protein</fullName>
    </submittedName>
</protein>
<evidence type="ECO:0000313" key="6">
    <source>
        <dbReference type="Proteomes" id="UP000294545"/>
    </source>
</evidence>
<dbReference type="GO" id="GO:0016020">
    <property type="term" value="C:membrane"/>
    <property type="evidence" value="ECO:0007669"/>
    <property type="project" value="InterPro"/>
</dbReference>
<dbReference type="Pfam" id="PF00015">
    <property type="entry name" value="MCPsignal"/>
    <property type="match status" value="1"/>
</dbReference>
<dbReference type="SUPFAM" id="SSF58104">
    <property type="entry name" value="Methyl-accepting chemotaxis protein (MCP) signaling domain"/>
    <property type="match status" value="1"/>
</dbReference>
<dbReference type="InterPro" id="IPR004089">
    <property type="entry name" value="MCPsignal_dom"/>
</dbReference>
<keyword evidence="1 2" id="KW-0807">Transducer</keyword>
<dbReference type="InterPro" id="IPR025991">
    <property type="entry name" value="Chemoreceptor_zinc-bind_dom"/>
</dbReference>
<reference evidence="5 6" key="1">
    <citation type="submission" date="2019-03" db="EMBL/GenBank/DDBJ databases">
        <title>Genomic Encyclopedia of Type Strains, Phase IV (KMG-IV): sequencing the most valuable type-strain genomes for metagenomic binning, comparative biology and taxonomic classification.</title>
        <authorList>
            <person name="Goeker M."/>
        </authorList>
    </citation>
    <scope>NUCLEOTIDE SEQUENCE [LARGE SCALE GENOMIC DNA]</scope>
    <source>
        <strain evidence="5 6">DSM 24176</strain>
    </source>
</reference>
<evidence type="ECO:0000256" key="2">
    <source>
        <dbReference type="PROSITE-ProRule" id="PRU00284"/>
    </source>
</evidence>
<evidence type="ECO:0000256" key="3">
    <source>
        <dbReference type="SAM" id="Coils"/>
    </source>
</evidence>
<accession>A0A4R1MRG9</accession>
<evidence type="ECO:0000313" key="5">
    <source>
        <dbReference type="EMBL" id="TCK92493.1"/>
    </source>
</evidence>
<dbReference type="OrthoDB" id="9816519at2"/>
<dbReference type="Proteomes" id="UP000294545">
    <property type="component" value="Unassembled WGS sequence"/>
</dbReference>
<sequence>MDLLKSELSEISKQSTVFKKFGEVLCLKTSTPITHDMNQLLDLKTEQVRTLFLDTCEVINDLTEMNYVKQMIDYITNQREEIKQIHMSTNEMSITIEDVASQVQKSMTKTLDVVDKTHESIQSITSTFNHIEKAYDEIAALKEEILNVVTDIKDIANISEFINDVAEKTNLLALNASIESARAGESGRGFSVIADEIKKLADSTKVSTGSIKEKIDNLTNEFSRVTLRIDSTSKVFDHSKESISSSKSGMDYMKYNLNDIGTSFEEIASSIEEESATMINIDERINTLEEESKSLTEVCMRTGQGVYNVSEKVIENRNKAVPWYKNLNMEQSLELAAIEHSTLKWKVYNVLCNFANISEKDIDSHTECNIGRYYETLKNEGSQGEIFLKLYESHKELHTLAKELVSSNNQYSQEEINIKLNQLELHTQNFKQYSKDFVLKK</sequence>
<organism evidence="5 6">
    <name type="scientific">Natranaerovirga hydrolytica</name>
    <dbReference type="NCBI Taxonomy" id="680378"/>
    <lineage>
        <taxon>Bacteria</taxon>
        <taxon>Bacillati</taxon>
        <taxon>Bacillota</taxon>
        <taxon>Clostridia</taxon>
        <taxon>Lachnospirales</taxon>
        <taxon>Natranaerovirgaceae</taxon>
        <taxon>Natranaerovirga</taxon>
    </lineage>
</organism>
<feature type="domain" description="Methyl-accepting transducer" evidence="4">
    <location>
        <begin position="68"/>
        <end position="289"/>
    </location>
</feature>
<dbReference type="AlphaFoldDB" id="A0A4R1MRG9"/>
<dbReference type="GO" id="GO:0007165">
    <property type="term" value="P:signal transduction"/>
    <property type="evidence" value="ECO:0007669"/>
    <property type="project" value="UniProtKB-KW"/>
</dbReference>
<evidence type="ECO:0000256" key="1">
    <source>
        <dbReference type="ARBA" id="ARBA00023224"/>
    </source>
</evidence>
<dbReference type="RefSeq" id="WP_132282920.1">
    <property type="nucleotide sequence ID" value="NZ_SMGQ01000014.1"/>
</dbReference>
<dbReference type="PANTHER" id="PTHR32089">
    <property type="entry name" value="METHYL-ACCEPTING CHEMOTAXIS PROTEIN MCPB"/>
    <property type="match status" value="1"/>
</dbReference>
<proteinExistence type="predicted"/>
<name>A0A4R1MRG9_9FIRM</name>
<evidence type="ECO:0000259" key="4">
    <source>
        <dbReference type="PROSITE" id="PS50111"/>
    </source>
</evidence>
<dbReference type="PANTHER" id="PTHR32089:SF120">
    <property type="entry name" value="METHYL-ACCEPTING CHEMOTAXIS PROTEIN TLPQ"/>
    <property type="match status" value="1"/>
</dbReference>
<keyword evidence="3" id="KW-0175">Coiled coil</keyword>
<dbReference type="PROSITE" id="PS50111">
    <property type="entry name" value="CHEMOTAXIS_TRANSDUC_2"/>
    <property type="match status" value="1"/>
</dbReference>
<dbReference type="Gene3D" id="1.20.120.30">
    <property type="entry name" value="Aspartate receptor, ligand-binding domain"/>
    <property type="match status" value="1"/>
</dbReference>
<dbReference type="SMART" id="SM00283">
    <property type="entry name" value="MA"/>
    <property type="match status" value="1"/>
</dbReference>
<dbReference type="Gene3D" id="1.10.287.950">
    <property type="entry name" value="Methyl-accepting chemotaxis protein"/>
    <property type="match status" value="1"/>
</dbReference>
<comment type="caution">
    <text evidence="5">The sequence shown here is derived from an EMBL/GenBank/DDBJ whole genome shotgun (WGS) entry which is preliminary data.</text>
</comment>
<keyword evidence="6" id="KW-1185">Reference proteome</keyword>
<keyword evidence="5" id="KW-0675">Receptor</keyword>
<dbReference type="Pfam" id="PF13682">
    <property type="entry name" value="CZB"/>
    <property type="match status" value="1"/>
</dbReference>
<feature type="coiled-coil region" evidence="3">
    <location>
        <begin position="271"/>
        <end position="298"/>
    </location>
</feature>